<feature type="transmembrane region" description="Helical" evidence="19">
    <location>
        <begin position="531"/>
        <end position="550"/>
    </location>
</feature>
<keyword evidence="7" id="KW-0770">Synapse</keyword>
<evidence type="ECO:0000256" key="5">
    <source>
        <dbReference type="ARBA" id="ARBA00022692"/>
    </source>
</evidence>
<evidence type="ECO:0000256" key="8">
    <source>
        <dbReference type="ARBA" id="ARBA00023065"/>
    </source>
</evidence>
<feature type="compositionally biased region" description="Basic and acidic residues" evidence="18">
    <location>
        <begin position="827"/>
        <end position="846"/>
    </location>
</feature>
<evidence type="ECO:0000313" key="22">
    <source>
        <dbReference type="RefSeq" id="XP_013179017.1"/>
    </source>
</evidence>
<dbReference type="PRINTS" id="PR00177">
    <property type="entry name" value="NMDARECEPTOR"/>
</dbReference>
<evidence type="ECO:0000256" key="2">
    <source>
        <dbReference type="ARBA" id="ARBA00008685"/>
    </source>
</evidence>
<sequence>SPIPIGAVFDKSTDEIQDAFKLAVIQFSNANKTRWEFQLYVDVINTADAFKLSRLICNQFNRNVISMLGAVMADSFDTLHSYTNTFQLPFITPWFPEKVIPPSSGLKDYAVSMRPDYHQAVIDTITYYGWKNVIFIYDSHDGLLRLQQLYERLQPGNATFRISNVKRVTNATDVVEFLGALEKLDRWTNKYVVLDSCTRIAKETLILHVRNVQLGRRNYHYFLSGLVMDDRWEKQVTEFGAINVTGFRVVDFSRKFVRDFSDMWRRGTISAQAALMYDGVQVLIDAIFRLLRKRPDILRGLTRRSASSSSNKTLDCYPKVGTGTYEIGDKISRLIKKTDLEGLTGPLKFNDRGIRRNFSLEVVEMTVAGEMVKIGTWYDYKGLITKNEGPGAKSPAGKYNRNKTYIVSTIEEPPYVIRDLEPTVTYPFRGFCVDLTHMIFERLEITYELRTVKDGKYGKENTKFAGGWDGMVGELLRKEADLVIAPLIVTADRERVIEFSKPFLSFDSKPERPEFENGSTIFTFLNPLSKEIWICILFSIFAVSIVLFLVSRFSPSEWRLVSVTDSQSNEHNEVATIKTTVINEFSFWNSIWFSIGSFMQQGSDISPRSLSGRIVGAVWWFFTLVVICSYTANLASYLTLARISEPTQLYNKITTCPEDLIYGQQEPEPTEPPTTESTGIVDEHGWLAFLLDRSAMRLKRNNIDKPCEMMVTTTKPGILDFAIGFPKGSELRDGVNIILQNMRKEGDLQMLLRKWFIKTECDIQDQTLHGLELTLGQIAGLFYILMGGLLLALVVALFEFFQYGRVEAARANIPLRAAFKAKSRLPNRPEIKTTQRPAPQRDQDRLDWSSGPYSGVSYYTPANQIAQEETALHASFTQV</sequence>
<evidence type="ECO:0000256" key="12">
    <source>
        <dbReference type="ARBA" id="ARBA00023257"/>
    </source>
</evidence>
<dbReference type="Pfam" id="PF00060">
    <property type="entry name" value="Lig_chan"/>
    <property type="match status" value="1"/>
</dbReference>
<dbReference type="Gene3D" id="1.10.287.70">
    <property type="match status" value="1"/>
</dbReference>
<keyword evidence="12" id="KW-0628">Postsynaptic cell membrane</keyword>
<evidence type="ECO:0000256" key="10">
    <source>
        <dbReference type="ARBA" id="ARBA00023170"/>
    </source>
</evidence>
<dbReference type="PANTHER" id="PTHR18966">
    <property type="entry name" value="IONOTROPIC GLUTAMATE RECEPTOR"/>
    <property type="match status" value="1"/>
</dbReference>
<dbReference type="SUPFAM" id="SSF81324">
    <property type="entry name" value="Voltage-gated potassium channels"/>
    <property type="match status" value="1"/>
</dbReference>
<feature type="binding site" evidence="16">
    <location>
        <position position="692"/>
    </location>
    <ligand>
        <name>L-glutamate</name>
        <dbReference type="ChEBI" id="CHEBI:29985"/>
    </ligand>
</feature>
<dbReference type="InterPro" id="IPR001508">
    <property type="entry name" value="Iono_Glu_rcpt_met"/>
</dbReference>
<dbReference type="CDD" id="cd06380">
    <property type="entry name" value="PBP1_iGluR_AMPA"/>
    <property type="match status" value="1"/>
</dbReference>
<evidence type="ECO:0000256" key="15">
    <source>
        <dbReference type="ARBA" id="ARBA00034100"/>
    </source>
</evidence>
<dbReference type="InterPro" id="IPR028082">
    <property type="entry name" value="Peripla_BP_I"/>
</dbReference>
<dbReference type="InterPro" id="IPR001320">
    <property type="entry name" value="Iontro_rcpt_C"/>
</dbReference>
<dbReference type="SUPFAM" id="SSF53850">
    <property type="entry name" value="Periplasmic binding protein-like II"/>
    <property type="match status" value="1"/>
</dbReference>
<feature type="transmembrane region" description="Helical" evidence="19">
    <location>
        <begin position="617"/>
        <end position="640"/>
    </location>
</feature>
<evidence type="ECO:0000256" key="6">
    <source>
        <dbReference type="ARBA" id="ARBA00022989"/>
    </source>
</evidence>
<dbReference type="GO" id="GO:0015276">
    <property type="term" value="F:ligand-gated monoatomic ion channel activity"/>
    <property type="evidence" value="ECO:0007669"/>
    <property type="project" value="InterPro"/>
</dbReference>
<comment type="similarity">
    <text evidence="2">Belongs to the glutamate-gated ion channel (TC 1.A.10.1) family.</text>
</comment>
<feature type="disulfide bond" evidence="17">
    <location>
        <begin position="707"/>
        <end position="761"/>
    </location>
</feature>
<evidence type="ECO:0000256" key="18">
    <source>
        <dbReference type="SAM" id="MobiDB-lite"/>
    </source>
</evidence>
<dbReference type="GO" id="GO:0038023">
    <property type="term" value="F:signaling receptor activity"/>
    <property type="evidence" value="ECO:0007669"/>
    <property type="project" value="InterPro"/>
</dbReference>
<dbReference type="SUPFAM" id="SSF53822">
    <property type="entry name" value="Periplasmic binding protein-like I"/>
    <property type="match status" value="1"/>
</dbReference>
<dbReference type="GeneID" id="106126100"/>
<dbReference type="FunFam" id="3.40.50.2300:FF:000186">
    <property type="entry name" value="Glutamate receptor 1"/>
    <property type="match status" value="1"/>
</dbReference>
<keyword evidence="3" id="KW-0813">Transport</keyword>
<organism evidence="22">
    <name type="scientific">Papilio xuthus</name>
    <name type="common">Asian swallowtail butterfly</name>
    <dbReference type="NCBI Taxonomy" id="66420"/>
    <lineage>
        <taxon>Eukaryota</taxon>
        <taxon>Metazoa</taxon>
        <taxon>Ecdysozoa</taxon>
        <taxon>Arthropoda</taxon>
        <taxon>Hexapoda</taxon>
        <taxon>Insecta</taxon>
        <taxon>Pterygota</taxon>
        <taxon>Neoptera</taxon>
        <taxon>Endopterygota</taxon>
        <taxon>Lepidoptera</taxon>
        <taxon>Glossata</taxon>
        <taxon>Ditrysia</taxon>
        <taxon>Papilionoidea</taxon>
        <taxon>Papilionidae</taxon>
        <taxon>Papilioninae</taxon>
        <taxon>Papilio</taxon>
    </lineage>
</organism>
<feature type="binding site" evidence="16">
    <location>
        <position position="493"/>
    </location>
    <ligand>
        <name>L-glutamate</name>
        <dbReference type="ChEBI" id="CHEBI:29985"/>
    </ligand>
</feature>
<reference evidence="22" key="1">
    <citation type="submission" date="2025-08" db="UniProtKB">
        <authorList>
            <consortium name="RefSeq"/>
        </authorList>
    </citation>
    <scope>IDENTIFICATION</scope>
</reference>
<keyword evidence="11" id="KW-0325">Glycoprotein</keyword>
<dbReference type="SMART" id="SM00079">
    <property type="entry name" value="PBPe"/>
    <property type="match status" value="1"/>
</dbReference>
<keyword evidence="9 19" id="KW-0472">Membrane</keyword>
<evidence type="ECO:0000256" key="3">
    <source>
        <dbReference type="ARBA" id="ARBA00022448"/>
    </source>
</evidence>
<dbReference type="SMART" id="SM00918">
    <property type="entry name" value="Lig_chan-Glu_bd"/>
    <property type="match status" value="1"/>
</dbReference>
<keyword evidence="6 19" id="KW-1133">Transmembrane helix</keyword>
<keyword evidence="13" id="KW-1071">Ligand-gated ion channel</keyword>
<protein>
    <submittedName>
        <fullName evidence="22">Glutamate receptor 1-like</fullName>
    </submittedName>
</protein>
<dbReference type="Proteomes" id="UP000694872">
    <property type="component" value="Unplaced"/>
</dbReference>
<dbReference type="AlphaFoldDB" id="A0AAJ6ZTM4"/>
<feature type="transmembrane region" description="Helical" evidence="19">
    <location>
        <begin position="778"/>
        <end position="801"/>
    </location>
</feature>
<keyword evidence="17" id="KW-1015">Disulfide bond</keyword>
<dbReference type="InterPro" id="IPR019594">
    <property type="entry name" value="Glu/Gly-bd"/>
</dbReference>
<evidence type="ECO:0000256" key="1">
    <source>
        <dbReference type="ARBA" id="ARBA00004651"/>
    </source>
</evidence>
<dbReference type="Pfam" id="PF10613">
    <property type="entry name" value="Lig_chan-Glu_bd"/>
    <property type="match status" value="1"/>
</dbReference>
<feature type="disulfide bond" evidence="17">
    <location>
        <begin position="57"/>
        <end position="316"/>
    </location>
</feature>
<gene>
    <name evidence="22" type="primary">LOC106126100</name>
</gene>
<dbReference type="KEGG" id="pxu:106126100"/>
<feature type="domain" description="Ionotropic glutamate receptor L-glutamate and glycine-binding" evidence="21">
    <location>
        <begin position="414"/>
        <end position="477"/>
    </location>
</feature>
<dbReference type="InterPro" id="IPR015683">
    <property type="entry name" value="Ionotropic_Glu_rcpt"/>
</dbReference>
<evidence type="ECO:0000256" key="16">
    <source>
        <dbReference type="PIRSR" id="PIRSR601508-1"/>
    </source>
</evidence>
<dbReference type="RefSeq" id="XP_013179017.1">
    <property type="nucleotide sequence ID" value="XM_013323563.1"/>
</dbReference>
<keyword evidence="10" id="KW-0675">Receptor</keyword>
<evidence type="ECO:0000256" key="14">
    <source>
        <dbReference type="ARBA" id="ARBA00023303"/>
    </source>
</evidence>
<evidence type="ECO:0000256" key="11">
    <source>
        <dbReference type="ARBA" id="ARBA00023180"/>
    </source>
</evidence>
<keyword evidence="5 19" id="KW-0812">Transmembrane</keyword>
<keyword evidence="8" id="KW-0406">Ion transport</keyword>
<feature type="binding site" evidence="16">
    <location>
        <position position="486"/>
    </location>
    <ligand>
        <name>L-glutamate</name>
        <dbReference type="ChEBI" id="CHEBI:29985"/>
    </ligand>
</feature>
<feature type="non-terminal residue" evidence="22">
    <location>
        <position position="1"/>
    </location>
</feature>
<dbReference type="GO" id="GO:0045211">
    <property type="term" value="C:postsynaptic membrane"/>
    <property type="evidence" value="ECO:0007669"/>
    <property type="project" value="UniProtKB-SubCell"/>
</dbReference>
<evidence type="ECO:0000256" key="9">
    <source>
        <dbReference type="ARBA" id="ARBA00023136"/>
    </source>
</evidence>
<proteinExistence type="inferred from homology"/>
<dbReference type="FunFam" id="3.40.190.10:FF:000210">
    <property type="entry name" value="Glutamate receptor ionotropic, kainate 1"/>
    <property type="match status" value="1"/>
</dbReference>
<dbReference type="Gene3D" id="3.40.50.2300">
    <property type="match status" value="2"/>
</dbReference>
<dbReference type="InterPro" id="IPR001828">
    <property type="entry name" value="ANF_lig-bd_rcpt"/>
</dbReference>
<feature type="domain" description="Ionotropic glutamate receptor C-terminal" evidence="20">
    <location>
        <begin position="404"/>
        <end position="758"/>
    </location>
</feature>
<accession>A0AAJ6ZTM4</accession>
<comment type="subcellular location">
    <subcellularLocation>
        <location evidence="1">Cell membrane</location>
        <topology evidence="1">Multi-pass membrane protein</topology>
    </subcellularLocation>
    <subcellularLocation>
        <location evidence="15">Postsynaptic cell membrane</location>
    </subcellularLocation>
</comment>
<evidence type="ECO:0000256" key="19">
    <source>
        <dbReference type="SAM" id="Phobius"/>
    </source>
</evidence>
<evidence type="ECO:0000259" key="20">
    <source>
        <dbReference type="SMART" id="SM00079"/>
    </source>
</evidence>
<evidence type="ECO:0000256" key="13">
    <source>
        <dbReference type="ARBA" id="ARBA00023286"/>
    </source>
</evidence>
<name>A0AAJ6ZTM4_PAPXU</name>
<evidence type="ECO:0000256" key="7">
    <source>
        <dbReference type="ARBA" id="ARBA00023018"/>
    </source>
</evidence>
<dbReference type="FunFam" id="1.10.287.70:FF:000143">
    <property type="entry name" value="Probable glutamate receptor"/>
    <property type="match status" value="1"/>
</dbReference>
<evidence type="ECO:0000256" key="17">
    <source>
        <dbReference type="PIRSR" id="PIRSR601508-3"/>
    </source>
</evidence>
<keyword evidence="4" id="KW-1003">Cell membrane</keyword>
<dbReference type="Gene3D" id="3.40.190.10">
    <property type="entry name" value="Periplasmic binding protein-like II"/>
    <property type="match status" value="3"/>
</dbReference>
<keyword evidence="14" id="KW-0407">Ion channel</keyword>
<evidence type="ECO:0000259" key="21">
    <source>
        <dbReference type="SMART" id="SM00918"/>
    </source>
</evidence>
<dbReference type="Pfam" id="PF01094">
    <property type="entry name" value="ANF_receptor"/>
    <property type="match status" value="1"/>
</dbReference>
<evidence type="ECO:0000256" key="4">
    <source>
        <dbReference type="ARBA" id="ARBA00022475"/>
    </source>
</evidence>
<feature type="region of interest" description="Disordered" evidence="18">
    <location>
        <begin position="826"/>
        <end position="846"/>
    </location>
</feature>